<organism evidence="1 2">
    <name type="scientific">Cephalotus follicularis</name>
    <name type="common">Albany pitcher plant</name>
    <dbReference type="NCBI Taxonomy" id="3775"/>
    <lineage>
        <taxon>Eukaryota</taxon>
        <taxon>Viridiplantae</taxon>
        <taxon>Streptophyta</taxon>
        <taxon>Embryophyta</taxon>
        <taxon>Tracheophyta</taxon>
        <taxon>Spermatophyta</taxon>
        <taxon>Magnoliopsida</taxon>
        <taxon>eudicotyledons</taxon>
        <taxon>Gunneridae</taxon>
        <taxon>Pentapetalae</taxon>
        <taxon>rosids</taxon>
        <taxon>fabids</taxon>
        <taxon>Oxalidales</taxon>
        <taxon>Cephalotaceae</taxon>
        <taxon>Cephalotus</taxon>
    </lineage>
</organism>
<evidence type="ECO:0000313" key="2">
    <source>
        <dbReference type="Proteomes" id="UP000187406"/>
    </source>
</evidence>
<dbReference type="SUPFAM" id="SSF56672">
    <property type="entry name" value="DNA/RNA polymerases"/>
    <property type="match status" value="1"/>
</dbReference>
<protein>
    <recommendedName>
        <fullName evidence="3">RVT_2 domain-containing protein</fullName>
    </recommendedName>
</protein>
<keyword evidence="2" id="KW-1185">Reference proteome</keyword>
<dbReference type="InParanoid" id="A0A1Q3CFU1"/>
<dbReference type="CDD" id="cd09272">
    <property type="entry name" value="RNase_HI_RT_Ty1"/>
    <property type="match status" value="1"/>
</dbReference>
<evidence type="ECO:0000313" key="1">
    <source>
        <dbReference type="EMBL" id="GAV78978.1"/>
    </source>
</evidence>
<feature type="non-terminal residue" evidence="1">
    <location>
        <position position="1"/>
    </location>
</feature>
<reference evidence="2" key="1">
    <citation type="submission" date="2016-04" db="EMBL/GenBank/DDBJ databases">
        <title>Cephalotus genome sequencing.</title>
        <authorList>
            <person name="Fukushima K."/>
            <person name="Hasebe M."/>
            <person name="Fang X."/>
        </authorList>
    </citation>
    <scope>NUCLEOTIDE SEQUENCE [LARGE SCALE GENOMIC DNA]</scope>
    <source>
        <strain evidence="2">cv. St1</strain>
    </source>
</reference>
<feature type="non-terminal residue" evidence="1">
    <location>
        <position position="256"/>
    </location>
</feature>
<proteinExistence type="predicted"/>
<evidence type="ECO:0008006" key="3">
    <source>
        <dbReference type="Google" id="ProtNLM"/>
    </source>
</evidence>
<accession>A0A1Q3CFU1</accession>
<dbReference type="InterPro" id="IPR043502">
    <property type="entry name" value="DNA/RNA_pol_sf"/>
</dbReference>
<gene>
    <name evidence="1" type="ORF">CFOL_v3_22443</name>
</gene>
<dbReference type="OrthoDB" id="1645289at2759"/>
<dbReference type="Proteomes" id="UP000187406">
    <property type="component" value="Unassembled WGS sequence"/>
</dbReference>
<sequence>IEVAYSGESISLSQQKYVLDILDEVGLLGAKPVDFSMDPNVKLNCEHGVLLHNPAKYRRLVGKPNYLTVTPDISFVVSTVSQFMGAPCTTHSGATLRIVKYLKEAPGRGLLFTNHGHLDVHGYSDADWAGCPVDRRSNTGYCVFLGGNLVAWKSKKTVVSKSSAEAEYRAMAHVASEIMWLRMLLSKLCIVVSQPSQLWCNNQAAIHIVAIPMFLERTKHIEVNCHFVREKVEAKIISLSYVRTGDQLEDIFTKPL</sequence>
<dbReference type="EMBL" id="BDDD01001893">
    <property type="protein sequence ID" value="GAV78978.1"/>
    <property type="molecule type" value="Genomic_DNA"/>
</dbReference>
<comment type="caution">
    <text evidence="1">The sequence shown here is derived from an EMBL/GenBank/DDBJ whole genome shotgun (WGS) entry which is preliminary data.</text>
</comment>
<dbReference type="PANTHER" id="PTHR11439">
    <property type="entry name" value="GAG-POL-RELATED RETROTRANSPOSON"/>
    <property type="match status" value="1"/>
</dbReference>
<dbReference type="AlphaFoldDB" id="A0A1Q3CFU1"/>
<name>A0A1Q3CFU1_CEPFO</name>
<dbReference type="PANTHER" id="PTHR11439:SF470">
    <property type="entry name" value="CYSTEINE-RICH RLK (RECEPTOR-LIKE PROTEIN KINASE) 8"/>
    <property type="match status" value="1"/>
</dbReference>